<dbReference type="InterPro" id="IPR013547">
    <property type="entry name" value="P4H_N"/>
</dbReference>
<dbReference type="OrthoDB" id="5866084at2759"/>
<accession>A0A238BMJ3</accession>
<name>A0A238BMJ3_9BILA</name>
<dbReference type="Gene3D" id="6.10.140.1460">
    <property type="match status" value="1"/>
</dbReference>
<organism evidence="2 3">
    <name type="scientific">Onchocerca flexuosa</name>
    <dbReference type="NCBI Taxonomy" id="387005"/>
    <lineage>
        <taxon>Eukaryota</taxon>
        <taxon>Metazoa</taxon>
        <taxon>Ecdysozoa</taxon>
        <taxon>Nematoda</taxon>
        <taxon>Chromadorea</taxon>
        <taxon>Rhabditida</taxon>
        <taxon>Spirurina</taxon>
        <taxon>Spiruromorpha</taxon>
        <taxon>Filarioidea</taxon>
        <taxon>Onchocercidae</taxon>
        <taxon>Onchocerca</taxon>
    </lineage>
</organism>
<dbReference type="GO" id="GO:0004656">
    <property type="term" value="F:procollagen-proline 4-dioxygenase activity"/>
    <property type="evidence" value="ECO:0007669"/>
    <property type="project" value="InterPro"/>
</dbReference>
<dbReference type="EMBL" id="KZ270075">
    <property type="protein sequence ID" value="OZC06667.1"/>
    <property type="molecule type" value="Genomic_DNA"/>
</dbReference>
<evidence type="ECO:0000313" key="2">
    <source>
        <dbReference type="EMBL" id="OZC06667.1"/>
    </source>
</evidence>
<dbReference type="Pfam" id="PF08336">
    <property type="entry name" value="P4Ha_N"/>
    <property type="match status" value="1"/>
</dbReference>
<dbReference type="AlphaFoldDB" id="A0A238BMJ3"/>
<proteinExistence type="predicted"/>
<gene>
    <name evidence="2" type="ORF">X798_06342</name>
</gene>
<evidence type="ECO:0000313" key="3">
    <source>
        <dbReference type="Proteomes" id="UP000242913"/>
    </source>
</evidence>
<reference evidence="2 3" key="1">
    <citation type="submission" date="2015-12" db="EMBL/GenBank/DDBJ databases">
        <title>Draft genome of the nematode, Onchocerca flexuosa.</title>
        <authorList>
            <person name="Mitreva M."/>
        </authorList>
    </citation>
    <scope>NUCLEOTIDE SEQUENCE [LARGE SCALE GENOMIC DNA]</scope>
    <source>
        <strain evidence="2">Red Deer</strain>
    </source>
</reference>
<sequence>MELRRVINIFLFIAGISAEFYSCLDSLRAIIRVEKDIPLMINGYMKKELGRLDYLRKFAQEVKERNDKAIRDDGEAIRHQVNDFLLIKEMITDWNKVVKIMRLNSANDVIRNFTREKVIKRINYPTEKDHEL</sequence>
<feature type="domain" description="Prolyl 4-hydroxylase N-terminal" evidence="1">
    <location>
        <begin position="25"/>
        <end position="131"/>
    </location>
</feature>
<protein>
    <submittedName>
        <fullName evidence="2">Prolyl 4-Hydroxylase alpha-subunit, region</fullName>
    </submittedName>
</protein>
<dbReference type="GO" id="GO:0005783">
    <property type="term" value="C:endoplasmic reticulum"/>
    <property type="evidence" value="ECO:0007669"/>
    <property type="project" value="InterPro"/>
</dbReference>
<keyword evidence="3" id="KW-1185">Reference proteome</keyword>
<evidence type="ECO:0000259" key="1">
    <source>
        <dbReference type="Pfam" id="PF08336"/>
    </source>
</evidence>
<dbReference type="Proteomes" id="UP000242913">
    <property type="component" value="Unassembled WGS sequence"/>
</dbReference>